<dbReference type="Pfam" id="PF00496">
    <property type="entry name" value="SBP_bac_5"/>
    <property type="match status" value="1"/>
</dbReference>
<evidence type="ECO:0000313" key="6">
    <source>
        <dbReference type="Proteomes" id="UP000554520"/>
    </source>
</evidence>
<evidence type="ECO:0000256" key="1">
    <source>
        <dbReference type="ARBA" id="ARBA00004418"/>
    </source>
</evidence>
<comment type="subcellular location">
    <subcellularLocation>
        <location evidence="1">Periplasm</location>
    </subcellularLocation>
</comment>
<dbReference type="EMBL" id="JACHXN010000010">
    <property type="protein sequence ID" value="MBB3146903.1"/>
    <property type="molecule type" value="Genomic_DNA"/>
</dbReference>
<evidence type="ECO:0000313" key="5">
    <source>
        <dbReference type="EMBL" id="MBB3146903.1"/>
    </source>
</evidence>
<dbReference type="SUPFAM" id="SSF53850">
    <property type="entry name" value="Periplasmic binding protein-like II"/>
    <property type="match status" value="1"/>
</dbReference>
<keyword evidence="6" id="KW-1185">Reference proteome</keyword>
<name>A0A839UAJ4_9HYPH</name>
<dbReference type="InterPro" id="IPR039424">
    <property type="entry name" value="SBP_5"/>
</dbReference>
<organism evidence="5 6">
    <name type="scientific">Phyllobacterium trifolii</name>
    <dbReference type="NCBI Taxonomy" id="300193"/>
    <lineage>
        <taxon>Bacteria</taxon>
        <taxon>Pseudomonadati</taxon>
        <taxon>Pseudomonadota</taxon>
        <taxon>Alphaproteobacteria</taxon>
        <taxon>Hyphomicrobiales</taxon>
        <taxon>Phyllobacteriaceae</taxon>
        <taxon>Phyllobacterium</taxon>
    </lineage>
</organism>
<dbReference type="GO" id="GO:0015833">
    <property type="term" value="P:peptide transport"/>
    <property type="evidence" value="ECO:0007669"/>
    <property type="project" value="TreeGrafter"/>
</dbReference>
<dbReference type="GO" id="GO:1904680">
    <property type="term" value="F:peptide transmembrane transporter activity"/>
    <property type="evidence" value="ECO:0007669"/>
    <property type="project" value="TreeGrafter"/>
</dbReference>
<proteinExistence type="inferred from homology"/>
<dbReference type="Gene3D" id="3.40.190.10">
    <property type="entry name" value="Periplasmic binding protein-like II"/>
    <property type="match status" value="1"/>
</dbReference>
<evidence type="ECO:0000256" key="3">
    <source>
        <dbReference type="ARBA" id="ARBA00022729"/>
    </source>
</evidence>
<protein>
    <submittedName>
        <fullName evidence="5">Peptide/nickel transport system substrate-binding protein</fullName>
    </submittedName>
</protein>
<dbReference type="AlphaFoldDB" id="A0A839UAJ4"/>
<dbReference type="RefSeq" id="WP_183662852.1">
    <property type="nucleotide sequence ID" value="NZ_JACHXN010000010.1"/>
</dbReference>
<comment type="caution">
    <text evidence="5">The sequence shown here is derived from an EMBL/GenBank/DDBJ whole genome shotgun (WGS) entry which is preliminary data.</text>
</comment>
<keyword evidence="3" id="KW-0732">Signal</keyword>
<dbReference type="PIRSF" id="PIRSF002741">
    <property type="entry name" value="MppA"/>
    <property type="match status" value="1"/>
</dbReference>
<dbReference type="Gene3D" id="3.10.105.10">
    <property type="entry name" value="Dipeptide-binding Protein, Domain 3"/>
    <property type="match status" value="1"/>
</dbReference>
<dbReference type="PANTHER" id="PTHR30290">
    <property type="entry name" value="PERIPLASMIC BINDING COMPONENT OF ABC TRANSPORTER"/>
    <property type="match status" value="1"/>
</dbReference>
<evidence type="ECO:0000256" key="2">
    <source>
        <dbReference type="ARBA" id="ARBA00005695"/>
    </source>
</evidence>
<dbReference type="GO" id="GO:0030288">
    <property type="term" value="C:outer membrane-bounded periplasmic space"/>
    <property type="evidence" value="ECO:0007669"/>
    <property type="project" value="UniProtKB-ARBA"/>
</dbReference>
<dbReference type="GO" id="GO:0043190">
    <property type="term" value="C:ATP-binding cassette (ABC) transporter complex"/>
    <property type="evidence" value="ECO:0007669"/>
    <property type="project" value="InterPro"/>
</dbReference>
<evidence type="ECO:0000259" key="4">
    <source>
        <dbReference type="Pfam" id="PF00496"/>
    </source>
</evidence>
<feature type="domain" description="Solute-binding protein family 5" evidence="4">
    <location>
        <begin position="67"/>
        <end position="422"/>
    </location>
</feature>
<gene>
    <name evidence="5" type="ORF">FHS21_003319</name>
</gene>
<sequence length="506" mass="55774">MLGLITMLAPGIRIAQADEPIRGGVVTGLWVAEPASLDPLYTNSPGGDSSTYNLFAERLVNIMPSGEVVPRLATEWKWSDDRRSLTFKLRQDVTFSDGTPFDAGAVKFNIERARDPNLTTASKQYLTNLDKVNVVDPHTVEFTFKEPSVAMMAVFASEPGVMLSPTAIKKEGENFARKPVGTGPFKVVSWTSGKVETTRNENYWAHDTTGKQLPYLDGVTMRYVPSAAVRIVELQSGAAHLGDAILEKDFEKIANDPELKLVDTHLAMDHFASFNNSAPPFDNTELRKAVSLGIDRAALAKAISGKYGVPLAGILPPTSWTNDPNLKPVAYDPAGSQKALQASGFEGTLHMAMIQRDPDTQIAQIIQAMLRQVGINLKIDMMDRSAWMDLTLKGPAQITLGRSTLPDVDPDITMTSYYGRDGSRNYMRTNDAKVVALLDEARLKTSQEERRTLYNEAQQILMDNNYQLFLFSRPVKFIARKDLQGLELELGGGAWMLDKAWLSAAN</sequence>
<comment type="similarity">
    <text evidence="2">Belongs to the bacterial solute-binding protein 5 family.</text>
</comment>
<reference evidence="5 6" key="1">
    <citation type="submission" date="2020-08" db="EMBL/GenBank/DDBJ databases">
        <title>Genomic Encyclopedia of Type Strains, Phase III (KMG-III): the genomes of soil and plant-associated and newly described type strains.</title>
        <authorList>
            <person name="Whitman W."/>
        </authorList>
    </citation>
    <scope>NUCLEOTIDE SEQUENCE [LARGE SCALE GENOMIC DNA]</scope>
    <source>
        <strain evidence="5 6">CECT 7015</strain>
    </source>
</reference>
<accession>A0A839UAJ4</accession>
<dbReference type="Gene3D" id="3.90.76.10">
    <property type="entry name" value="Dipeptide-binding Protein, Domain 1"/>
    <property type="match status" value="1"/>
</dbReference>
<dbReference type="Proteomes" id="UP000554520">
    <property type="component" value="Unassembled WGS sequence"/>
</dbReference>
<dbReference type="InterPro" id="IPR000914">
    <property type="entry name" value="SBP_5_dom"/>
</dbReference>
<dbReference type="InterPro" id="IPR030678">
    <property type="entry name" value="Peptide/Ni-bd"/>
</dbReference>
<dbReference type="PANTHER" id="PTHR30290:SF38">
    <property type="entry name" value="D,D-DIPEPTIDE-BINDING PERIPLASMIC PROTEIN DDPA-RELATED"/>
    <property type="match status" value="1"/>
</dbReference>
<dbReference type="CDD" id="cd00995">
    <property type="entry name" value="PBP2_NikA_DppA_OppA_like"/>
    <property type="match status" value="1"/>
</dbReference>